<evidence type="ECO:0000313" key="2">
    <source>
        <dbReference type="Proteomes" id="UP000689195"/>
    </source>
</evidence>
<dbReference type="Proteomes" id="UP000689195">
    <property type="component" value="Unassembled WGS sequence"/>
</dbReference>
<comment type="caution">
    <text evidence="1">The sequence shown here is derived from an EMBL/GenBank/DDBJ whole genome shotgun (WGS) entry which is preliminary data.</text>
</comment>
<proteinExistence type="predicted"/>
<reference evidence="1" key="1">
    <citation type="submission" date="2021-01" db="EMBL/GenBank/DDBJ databases">
        <authorList>
            <consortium name="Genoscope - CEA"/>
            <person name="William W."/>
        </authorList>
    </citation>
    <scope>NUCLEOTIDE SEQUENCE</scope>
</reference>
<evidence type="ECO:0000313" key="1">
    <source>
        <dbReference type="EMBL" id="CAD8213036.1"/>
    </source>
</evidence>
<accession>A0A8S1YF18</accession>
<keyword evidence="2" id="KW-1185">Reference proteome</keyword>
<organism evidence="1 2">
    <name type="scientific">Paramecium pentaurelia</name>
    <dbReference type="NCBI Taxonomy" id="43138"/>
    <lineage>
        <taxon>Eukaryota</taxon>
        <taxon>Sar</taxon>
        <taxon>Alveolata</taxon>
        <taxon>Ciliophora</taxon>
        <taxon>Intramacronucleata</taxon>
        <taxon>Oligohymenophorea</taxon>
        <taxon>Peniculida</taxon>
        <taxon>Parameciidae</taxon>
        <taxon>Paramecium</taxon>
    </lineage>
</organism>
<name>A0A8S1YF18_9CILI</name>
<sequence length="43" mass="4925">MIAYREAVTNGEMFYLVVSVLGKDSSKRSNIQYDPKSSLQKRN</sequence>
<dbReference type="EMBL" id="CAJJDO010000173">
    <property type="protein sequence ID" value="CAD8213036.1"/>
    <property type="molecule type" value="Genomic_DNA"/>
</dbReference>
<dbReference type="AlphaFoldDB" id="A0A8S1YF18"/>
<gene>
    <name evidence="1" type="ORF">PPENT_87.1.T1730008</name>
</gene>
<protein>
    <submittedName>
        <fullName evidence="1">Uncharacterized protein</fullName>
    </submittedName>
</protein>